<dbReference type="EMBL" id="JH992995">
    <property type="protein sequence ID" value="EKX46225.1"/>
    <property type="molecule type" value="Genomic_DNA"/>
</dbReference>
<dbReference type="OrthoDB" id="2309723at2759"/>
<accession>L1JDN7</accession>
<dbReference type="PANTHER" id="PTHR43969">
    <property type="entry name" value="GLUTATHIONE S TRANSFERASE D10, ISOFORM A-RELATED"/>
    <property type="match status" value="1"/>
</dbReference>
<reference evidence="5" key="3">
    <citation type="submission" date="2015-06" db="UniProtKB">
        <authorList>
            <consortium name="EnsemblProtists"/>
        </authorList>
    </citation>
    <scope>IDENTIFICATION</scope>
</reference>
<organism evidence="4">
    <name type="scientific">Guillardia theta (strain CCMP2712)</name>
    <name type="common">Cryptophyte</name>
    <dbReference type="NCBI Taxonomy" id="905079"/>
    <lineage>
        <taxon>Eukaryota</taxon>
        <taxon>Cryptophyceae</taxon>
        <taxon>Pyrenomonadales</taxon>
        <taxon>Geminigeraceae</taxon>
        <taxon>Guillardia</taxon>
    </lineage>
</organism>
<dbReference type="HOGENOM" id="CLU_011226_5_1_1"/>
<dbReference type="RefSeq" id="XP_005833205.1">
    <property type="nucleotide sequence ID" value="XM_005833148.1"/>
</dbReference>
<evidence type="ECO:0000259" key="2">
    <source>
        <dbReference type="PROSITE" id="PS50404"/>
    </source>
</evidence>
<dbReference type="SUPFAM" id="SSF52833">
    <property type="entry name" value="Thioredoxin-like"/>
    <property type="match status" value="1"/>
</dbReference>
<evidence type="ECO:0000313" key="6">
    <source>
        <dbReference type="Proteomes" id="UP000011087"/>
    </source>
</evidence>
<dbReference type="STRING" id="905079.L1JDN7"/>
<gene>
    <name evidence="4" type="ORF">GUITHDRAFT_152424</name>
</gene>
<dbReference type="AlphaFoldDB" id="L1JDN7"/>
<dbReference type="GeneID" id="17302860"/>
<evidence type="ECO:0000313" key="4">
    <source>
        <dbReference type="EMBL" id="EKX46225.1"/>
    </source>
</evidence>
<evidence type="ECO:0000259" key="3">
    <source>
        <dbReference type="PROSITE" id="PS50405"/>
    </source>
</evidence>
<proteinExistence type="predicted"/>
<dbReference type="InterPro" id="IPR010987">
    <property type="entry name" value="Glutathione-S-Trfase_C-like"/>
</dbReference>
<keyword evidence="6" id="KW-1185">Reference proteome</keyword>
<dbReference type="Gene3D" id="3.40.30.10">
    <property type="entry name" value="Glutaredoxin"/>
    <property type="match status" value="1"/>
</dbReference>
<evidence type="ECO:0000313" key="5">
    <source>
        <dbReference type="EnsemblProtists" id="EKX46225"/>
    </source>
</evidence>
<reference evidence="6" key="2">
    <citation type="submission" date="2012-11" db="EMBL/GenBank/DDBJ databases">
        <authorList>
            <person name="Kuo A."/>
            <person name="Curtis B.A."/>
            <person name="Tanifuji G."/>
            <person name="Burki F."/>
            <person name="Gruber A."/>
            <person name="Irimia M."/>
            <person name="Maruyama S."/>
            <person name="Arias M.C."/>
            <person name="Ball S.G."/>
            <person name="Gile G.H."/>
            <person name="Hirakawa Y."/>
            <person name="Hopkins J.F."/>
            <person name="Rensing S.A."/>
            <person name="Schmutz J."/>
            <person name="Symeonidi A."/>
            <person name="Elias M."/>
            <person name="Eveleigh R.J."/>
            <person name="Herman E.K."/>
            <person name="Klute M.J."/>
            <person name="Nakayama T."/>
            <person name="Obornik M."/>
            <person name="Reyes-Prieto A."/>
            <person name="Armbrust E.V."/>
            <person name="Aves S.J."/>
            <person name="Beiko R.G."/>
            <person name="Coutinho P."/>
            <person name="Dacks J.B."/>
            <person name="Durnford D.G."/>
            <person name="Fast N.M."/>
            <person name="Green B.R."/>
            <person name="Grisdale C."/>
            <person name="Hempe F."/>
            <person name="Henrissat B."/>
            <person name="Hoppner M.P."/>
            <person name="Ishida K.-I."/>
            <person name="Kim E."/>
            <person name="Koreny L."/>
            <person name="Kroth P.G."/>
            <person name="Liu Y."/>
            <person name="Malik S.-B."/>
            <person name="Maier U.G."/>
            <person name="McRose D."/>
            <person name="Mock T."/>
            <person name="Neilson J.A."/>
            <person name="Onodera N.T."/>
            <person name="Poole A.M."/>
            <person name="Pritham E.J."/>
            <person name="Richards T.A."/>
            <person name="Rocap G."/>
            <person name="Roy S.W."/>
            <person name="Sarai C."/>
            <person name="Schaack S."/>
            <person name="Shirato S."/>
            <person name="Slamovits C.H."/>
            <person name="Spencer D.F."/>
            <person name="Suzuki S."/>
            <person name="Worden A.Z."/>
            <person name="Zauner S."/>
            <person name="Barry K."/>
            <person name="Bell C."/>
            <person name="Bharti A.K."/>
            <person name="Crow J.A."/>
            <person name="Grimwood J."/>
            <person name="Kramer R."/>
            <person name="Lindquist E."/>
            <person name="Lucas S."/>
            <person name="Salamov A."/>
            <person name="McFadden G.I."/>
            <person name="Lane C.E."/>
            <person name="Keeling P.J."/>
            <person name="Gray M.W."/>
            <person name="Grigoriev I.V."/>
            <person name="Archibald J.M."/>
        </authorList>
    </citation>
    <scope>NUCLEOTIDE SEQUENCE</scope>
    <source>
        <strain evidence="6">CCMP2712</strain>
    </source>
</reference>
<dbReference type="PROSITE" id="PS50405">
    <property type="entry name" value="GST_CTER"/>
    <property type="match status" value="1"/>
</dbReference>
<dbReference type="Pfam" id="PF02798">
    <property type="entry name" value="GST_N"/>
    <property type="match status" value="1"/>
</dbReference>
<dbReference type="GO" id="GO:0006749">
    <property type="term" value="P:glutathione metabolic process"/>
    <property type="evidence" value="ECO:0007669"/>
    <property type="project" value="TreeGrafter"/>
</dbReference>
<name>L1JDN7_GUITC</name>
<dbReference type="PROSITE" id="PS50404">
    <property type="entry name" value="GST_NTER"/>
    <property type="match status" value="1"/>
</dbReference>
<dbReference type="PANTHER" id="PTHR43969:SF9">
    <property type="entry name" value="GLUTATHIONE S TRANSFERASE D10, ISOFORM A-RELATED"/>
    <property type="match status" value="1"/>
</dbReference>
<evidence type="ECO:0000256" key="1">
    <source>
        <dbReference type="ARBA" id="ARBA00011738"/>
    </source>
</evidence>
<dbReference type="InterPro" id="IPR036249">
    <property type="entry name" value="Thioredoxin-like_sf"/>
</dbReference>
<dbReference type="PaxDb" id="55529-EKX46225"/>
<comment type="subunit">
    <text evidence="1">Homodimer.</text>
</comment>
<feature type="domain" description="GST C-terminal" evidence="3">
    <location>
        <begin position="88"/>
        <end position="217"/>
    </location>
</feature>
<dbReference type="Proteomes" id="UP000011087">
    <property type="component" value="Unassembled WGS sequence"/>
</dbReference>
<dbReference type="SUPFAM" id="SSF47616">
    <property type="entry name" value="GST C-terminal domain-like"/>
    <property type="match status" value="1"/>
</dbReference>
<dbReference type="SFLD" id="SFLDS00019">
    <property type="entry name" value="Glutathione_Transferase_(cytos"/>
    <property type="match status" value="1"/>
</dbReference>
<dbReference type="Gene3D" id="1.20.1050.10">
    <property type="match status" value="1"/>
</dbReference>
<dbReference type="KEGG" id="gtt:GUITHDRAFT_152424"/>
<dbReference type="EnsemblProtists" id="EKX46225">
    <property type="protein sequence ID" value="EKX46225"/>
    <property type="gene ID" value="GUITHDRAFT_152424"/>
</dbReference>
<sequence length="217" mass="24197">MAPIKIYGLTISGNVIPIEFLCKNNGIEMEIVNTDLMAGAHKTPEFLKMNPMHCIPTMDDEGFTLWESKAIMRYICNKHGLEAWYPKDVQKRALCDLALDFHANTFVKLAGYKILYPAVGFAGPVTDEEKAAAEKQWTEDVWPAFEHILKRSGGPFLGGEQPNIADLAFIGYTGPLFNKCGDCVLCKTEGFKAYFEALKAKLGHYSEIMAPAEGFYK</sequence>
<dbReference type="InterPro" id="IPR036282">
    <property type="entry name" value="Glutathione-S-Trfase_C_sf"/>
</dbReference>
<evidence type="ECO:0008006" key="7">
    <source>
        <dbReference type="Google" id="ProtNLM"/>
    </source>
</evidence>
<dbReference type="OMA" id="EWQHANI"/>
<dbReference type="GO" id="GO:0004364">
    <property type="term" value="F:glutathione transferase activity"/>
    <property type="evidence" value="ECO:0007669"/>
    <property type="project" value="TreeGrafter"/>
</dbReference>
<protein>
    <recommendedName>
        <fullName evidence="7">Glutathione S-transferase</fullName>
    </recommendedName>
</protein>
<dbReference type="SFLD" id="SFLDG00358">
    <property type="entry name" value="Main_(cytGST)"/>
    <property type="match status" value="1"/>
</dbReference>
<reference evidence="4 6" key="1">
    <citation type="journal article" date="2012" name="Nature">
        <title>Algal genomes reveal evolutionary mosaicism and the fate of nucleomorphs.</title>
        <authorList>
            <consortium name="DOE Joint Genome Institute"/>
            <person name="Curtis B.A."/>
            <person name="Tanifuji G."/>
            <person name="Burki F."/>
            <person name="Gruber A."/>
            <person name="Irimia M."/>
            <person name="Maruyama S."/>
            <person name="Arias M.C."/>
            <person name="Ball S.G."/>
            <person name="Gile G.H."/>
            <person name="Hirakawa Y."/>
            <person name="Hopkins J.F."/>
            <person name="Kuo A."/>
            <person name="Rensing S.A."/>
            <person name="Schmutz J."/>
            <person name="Symeonidi A."/>
            <person name="Elias M."/>
            <person name="Eveleigh R.J."/>
            <person name="Herman E.K."/>
            <person name="Klute M.J."/>
            <person name="Nakayama T."/>
            <person name="Obornik M."/>
            <person name="Reyes-Prieto A."/>
            <person name="Armbrust E.V."/>
            <person name="Aves S.J."/>
            <person name="Beiko R.G."/>
            <person name="Coutinho P."/>
            <person name="Dacks J.B."/>
            <person name="Durnford D.G."/>
            <person name="Fast N.M."/>
            <person name="Green B.R."/>
            <person name="Grisdale C.J."/>
            <person name="Hempel F."/>
            <person name="Henrissat B."/>
            <person name="Hoppner M.P."/>
            <person name="Ishida K."/>
            <person name="Kim E."/>
            <person name="Koreny L."/>
            <person name="Kroth P.G."/>
            <person name="Liu Y."/>
            <person name="Malik S.B."/>
            <person name="Maier U.G."/>
            <person name="McRose D."/>
            <person name="Mock T."/>
            <person name="Neilson J.A."/>
            <person name="Onodera N.T."/>
            <person name="Poole A.M."/>
            <person name="Pritham E.J."/>
            <person name="Richards T.A."/>
            <person name="Rocap G."/>
            <person name="Roy S.W."/>
            <person name="Sarai C."/>
            <person name="Schaack S."/>
            <person name="Shirato S."/>
            <person name="Slamovits C.H."/>
            <person name="Spencer D.F."/>
            <person name="Suzuki S."/>
            <person name="Worden A.Z."/>
            <person name="Zauner S."/>
            <person name="Barry K."/>
            <person name="Bell C."/>
            <person name="Bharti A.K."/>
            <person name="Crow J.A."/>
            <person name="Grimwood J."/>
            <person name="Kramer R."/>
            <person name="Lindquist E."/>
            <person name="Lucas S."/>
            <person name="Salamov A."/>
            <person name="McFadden G.I."/>
            <person name="Lane C.E."/>
            <person name="Keeling P.J."/>
            <person name="Gray M.W."/>
            <person name="Grigoriev I.V."/>
            <person name="Archibald J.M."/>
        </authorList>
    </citation>
    <scope>NUCLEOTIDE SEQUENCE</scope>
    <source>
        <strain evidence="4 6">CCMP2712</strain>
    </source>
</reference>
<dbReference type="eggNOG" id="KOG0867">
    <property type="taxonomic scope" value="Eukaryota"/>
</dbReference>
<feature type="domain" description="GST N-terminal" evidence="2">
    <location>
        <begin position="2"/>
        <end position="83"/>
    </location>
</feature>
<dbReference type="InterPro" id="IPR040079">
    <property type="entry name" value="Glutathione_S-Trfase"/>
</dbReference>
<dbReference type="InterPro" id="IPR004045">
    <property type="entry name" value="Glutathione_S-Trfase_N"/>
</dbReference>